<dbReference type="Proteomes" id="UP000095552">
    <property type="component" value="Unassembled WGS sequence"/>
</dbReference>
<comment type="caution">
    <text evidence="3">The sequence shown here is derived from an EMBL/GenBank/DDBJ whole genome shotgun (WGS) entry which is preliminary data.</text>
</comment>
<evidence type="ECO:0000313" key="3">
    <source>
        <dbReference type="EMBL" id="OEK04159.1"/>
    </source>
</evidence>
<dbReference type="Pfam" id="PF05569">
    <property type="entry name" value="Peptidase_M56"/>
    <property type="match status" value="1"/>
</dbReference>
<feature type="transmembrane region" description="Helical" evidence="1">
    <location>
        <begin position="34"/>
        <end position="55"/>
    </location>
</feature>
<dbReference type="EMBL" id="MDGQ01000005">
    <property type="protein sequence ID" value="OEK04159.1"/>
    <property type="molecule type" value="Genomic_DNA"/>
</dbReference>
<dbReference type="STRING" id="1563681.BFP71_11780"/>
<evidence type="ECO:0000256" key="1">
    <source>
        <dbReference type="SAM" id="Phobius"/>
    </source>
</evidence>
<organism evidence="3 4">
    <name type="scientific">Roseivirga misakiensis</name>
    <dbReference type="NCBI Taxonomy" id="1563681"/>
    <lineage>
        <taxon>Bacteria</taxon>
        <taxon>Pseudomonadati</taxon>
        <taxon>Bacteroidota</taxon>
        <taxon>Cytophagia</taxon>
        <taxon>Cytophagales</taxon>
        <taxon>Roseivirgaceae</taxon>
        <taxon>Roseivirga</taxon>
    </lineage>
</organism>
<feature type="transmembrane region" description="Helical" evidence="1">
    <location>
        <begin position="280"/>
        <end position="302"/>
    </location>
</feature>
<proteinExistence type="predicted"/>
<keyword evidence="1" id="KW-1133">Transmembrane helix</keyword>
<dbReference type="PANTHER" id="PTHR34978">
    <property type="entry name" value="POSSIBLE SENSOR-TRANSDUCER PROTEIN BLAR"/>
    <property type="match status" value="1"/>
</dbReference>
<dbReference type="OrthoDB" id="1522859at2"/>
<accession>A0A1E5SYF8</accession>
<dbReference type="InterPro" id="IPR052173">
    <property type="entry name" value="Beta-lactam_resp_regulator"/>
</dbReference>
<feature type="domain" description="Peptidase M56" evidence="2">
    <location>
        <begin position="178"/>
        <end position="272"/>
    </location>
</feature>
<sequence length="693" mass="80295">MITYLIKFIICSGVLLLFYHIALQKDRLFKFNRFYLLAILGLSLVIPVTIVRTTYVEVPADMYVQEYVSENELANNTVEETFFASDLEENIAGESNSQKSVSSSNIIWAIYLMITGVLCLRYSRNLVAIYWLKRKAKIVRADGVKIALRSDISTSFSFMNYMFTNKERFEQGNLPAEIIAHEKLHINDKHSLDIIFIEFMQCIFWFNPIIIFIKKAIKLNHEFLADAYAINLSKSAYAYQKILLEYTEKQMLNTPVLASNLNYGFTKKRLNMMTKNTNRILSLIKPVAAGLIIFSAFMVLGVTDTVAKVVDDQTTTNEEERNDLEPRNTKIGAIPKSDKDAQPDKNVQFIKLPVFAMEHSSLNDSIGTFKAITFVPTEAKVRFEDVNGKIVEKRYRLLNDLEKKQFWKPEANGMYFREPTPRKPISQSELDEFLDGKVYGIWLDNYKIKNAELKKYSPEDIHHFSKSRLLGRAKASKDYSYQVNLTTNSYFEKNDNPNGLWVQVKVSKTKMVLATLPVQDQKDEHRLPPPPFLIKLIRYKGAEGEMIVKKLNELSTEEKKILFKKESGAEYFRPAPAKMKIDQSLLNQFLDTKKYRIWVDGKQIENQDLKNYSPEELHHYLKSKLGKNARNFGKYEYQLDIYTVKSIKPEGEWLTFNDPFYMQLKDKEEAKELVPQIIEVTSKDKKAKKGNNL</sequence>
<keyword evidence="1" id="KW-0812">Transmembrane</keyword>
<gene>
    <name evidence="3" type="ORF">BFP71_11780</name>
</gene>
<feature type="transmembrane region" description="Helical" evidence="1">
    <location>
        <begin position="106"/>
        <end position="123"/>
    </location>
</feature>
<keyword evidence="1" id="KW-0472">Membrane</keyword>
<feature type="transmembrane region" description="Helical" evidence="1">
    <location>
        <begin position="6"/>
        <end position="22"/>
    </location>
</feature>
<evidence type="ECO:0000259" key="2">
    <source>
        <dbReference type="Pfam" id="PF05569"/>
    </source>
</evidence>
<name>A0A1E5SYF8_9BACT</name>
<dbReference type="AlphaFoldDB" id="A0A1E5SYF8"/>
<reference evidence="3 4" key="1">
    <citation type="submission" date="2016-08" db="EMBL/GenBank/DDBJ databases">
        <title>Draft genome of Fabibacter sp. strain SK-8.</title>
        <authorList>
            <person name="Wong S.-K."/>
            <person name="Hamasaki K."/>
            <person name="Yoshizawa S."/>
        </authorList>
    </citation>
    <scope>NUCLEOTIDE SEQUENCE [LARGE SCALE GENOMIC DNA]</scope>
    <source>
        <strain evidence="3 4">SK-8</strain>
    </source>
</reference>
<dbReference type="RefSeq" id="WP_069835664.1">
    <property type="nucleotide sequence ID" value="NZ_MDGQ01000005.1"/>
</dbReference>
<keyword evidence="4" id="KW-1185">Reference proteome</keyword>
<dbReference type="InterPro" id="IPR008756">
    <property type="entry name" value="Peptidase_M56"/>
</dbReference>
<dbReference type="PANTHER" id="PTHR34978:SF3">
    <property type="entry name" value="SLR0241 PROTEIN"/>
    <property type="match status" value="1"/>
</dbReference>
<protein>
    <recommendedName>
        <fullName evidence="2">Peptidase M56 domain-containing protein</fullName>
    </recommendedName>
</protein>
<evidence type="ECO:0000313" key="4">
    <source>
        <dbReference type="Proteomes" id="UP000095552"/>
    </source>
</evidence>